<dbReference type="InterPro" id="IPR011893">
    <property type="entry name" value="Selenoprotein_Rdx-typ"/>
</dbReference>
<dbReference type="Gene3D" id="3.40.30.10">
    <property type="entry name" value="Glutaredoxin"/>
    <property type="match status" value="1"/>
</dbReference>
<keyword evidence="4 5" id="KW-1267">Proteomics identification</keyword>
<dbReference type="MassIVE" id="M0QYX1"/>
<dbReference type="GeneTree" id="ENSGT00940000161069"/>
<proteinExistence type="evidence at protein level"/>
<dbReference type="SMR" id="M0QYX1"/>
<keyword evidence="3" id="KW-1185">Reference proteome</keyword>
<dbReference type="Ensembl" id="ENST00000599874.5">
    <property type="protein sequence ID" value="ENSP00000470135.2"/>
    <property type="gene ID" value="ENSG00000178980.16"/>
</dbReference>
<reference evidence="2 3" key="1">
    <citation type="journal article" date="2001" name="Nature">
        <title>Initial sequencing and analysis of the human genome.</title>
        <authorList>
            <consortium name="International Human Genome Sequencing Consortium"/>
            <person name="Lander E.S."/>
            <person name="Linton L.M."/>
            <person name="Birren B."/>
            <person name="Nusbaum C."/>
            <person name="Zody M.C."/>
            <person name="Baldwin J."/>
            <person name="Devon K."/>
            <person name="Dewar K."/>
            <person name="Doyle M."/>
            <person name="FitzHugh W."/>
            <person name="Funke R."/>
            <person name="Gage D."/>
            <person name="Harris K."/>
            <person name="Heaford A."/>
            <person name="Howland J."/>
            <person name="Kann L."/>
            <person name="Lehoczky J."/>
            <person name="LeVine R."/>
            <person name="McEwan P."/>
            <person name="McKernan K."/>
            <person name="Meldrim J."/>
            <person name="Mesirov J.P."/>
            <person name="Miranda C."/>
            <person name="Morris W."/>
            <person name="Naylor J."/>
            <person name="Raymond C."/>
            <person name="Rosetti M."/>
            <person name="Santos R."/>
            <person name="Sheridan A."/>
            <person name="Sougnez C."/>
            <person name="Stange-Thomann N."/>
            <person name="Stojanovic N."/>
            <person name="Subramanian A."/>
            <person name="Wyman D."/>
            <person name="Rogers J."/>
            <person name="Sulston J."/>
            <person name="Ainscough R."/>
            <person name="Beck S."/>
            <person name="Bentley D."/>
            <person name="Burton J."/>
            <person name="Clee C."/>
            <person name="Carter N."/>
            <person name="Coulson A."/>
            <person name="Deadman R."/>
            <person name="Deloukas P."/>
            <person name="Dunham A."/>
            <person name="Dunham I."/>
            <person name="Durbin R."/>
            <person name="French L."/>
            <person name="Grafham D."/>
            <person name="Gregory S."/>
            <person name="Hubbard T."/>
            <person name="Humphray S."/>
            <person name="Hunt A."/>
            <person name="Jones M."/>
            <person name="Lloyd C."/>
            <person name="McMurray A."/>
            <person name="Matthews L."/>
            <person name="Mercer S."/>
            <person name="Milne S."/>
            <person name="Mullikin J.C."/>
            <person name="Mungall A."/>
            <person name="Plumb R."/>
            <person name="Ross M."/>
            <person name="Shownkeen R."/>
            <person name="Sims S."/>
            <person name="Waterston R.H."/>
            <person name="Wilson R.K."/>
            <person name="Hillier L.W."/>
            <person name="McPherson J.D."/>
            <person name="Marra M.A."/>
            <person name="Mardis E.R."/>
            <person name="Fulton L.A."/>
            <person name="Chinwalla A.T."/>
            <person name="Pepin K.H."/>
            <person name="Gish W.R."/>
            <person name="Chissoe S.L."/>
            <person name="Wendl M.C."/>
            <person name="Delehaunty K.D."/>
            <person name="Miner T.L."/>
            <person name="Delehaunty A."/>
            <person name="Kramer J.B."/>
            <person name="Cook L.L."/>
            <person name="Fulton R.S."/>
            <person name="Johnson D.L."/>
            <person name="Minx P.J."/>
            <person name="Clifton S.W."/>
            <person name="Hawkins T."/>
            <person name="Branscomb E."/>
            <person name="Predki P."/>
            <person name="Richardson P."/>
            <person name="Wenning S."/>
            <person name="Slezak T."/>
            <person name="Doggett N."/>
            <person name="Cheng J.F."/>
            <person name="Olsen A."/>
            <person name="Lucas S."/>
            <person name="Elkin C."/>
            <person name="Uberbacher E."/>
            <person name="Frazier M."/>
            <person name="Gibbs R.A."/>
            <person name="Muzny D.M."/>
            <person name="Scherer S.E."/>
            <person name="Bouck J.B."/>
            <person name="Sodergren E.J."/>
            <person name="Worley K.C."/>
            <person name="Rives C.M."/>
            <person name="Gorrell J.H."/>
            <person name="Metzker M.L."/>
            <person name="Naylor S.L."/>
            <person name="Kucherlapati R.S."/>
            <person name="Nelson D.L."/>
            <person name="Weinstock G.M."/>
            <person name="Sakaki Y."/>
            <person name="Fujiyama A."/>
            <person name="Hattori M."/>
            <person name="Yada T."/>
            <person name="Toyoda A."/>
            <person name="Itoh T."/>
            <person name="Kawagoe C."/>
            <person name="Watanabe H."/>
            <person name="Totoki Y."/>
            <person name="Taylor T."/>
            <person name="Weissenbach J."/>
            <person name="Heilig R."/>
            <person name="Saurin W."/>
            <person name="Artiguenave F."/>
            <person name="Brottier P."/>
            <person name="Bruls T."/>
            <person name="Pelletier E."/>
            <person name="Robert C."/>
            <person name="Wincker P."/>
            <person name="Smith D.R."/>
            <person name="Doucette-Stamm L."/>
            <person name="Rubenfield M."/>
            <person name="Weinstock K."/>
            <person name="Lee H.M."/>
            <person name="Dubois J."/>
            <person name="Rosenthal A."/>
            <person name="Platzer M."/>
            <person name="Nyakatura G."/>
            <person name="Taudien S."/>
            <person name="Rump A."/>
            <person name="Yang H."/>
            <person name="Yu J."/>
            <person name="Wang J."/>
            <person name="Huang G."/>
            <person name="Gu J."/>
            <person name="Hood L."/>
            <person name="Rowen L."/>
            <person name="Madan A."/>
            <person name="Qin S."/>
            <person name="Davis R.W."/>
            <person name="Federspiel N.A."/>
            <person name="Abola A.P."/>
            <person name="Proctor M.J."/>
            <person name="Myers R.M."/>
            <person name="Schmutz J."/>
            <person name="Dickson M."/>
            <person name="Grimwood J."/>
            <person name="Cox D.R."/>
            <person name="Olson M.V."/>
            <person name="Kaul R."/>
            <person name="Raymond C."/>
            <person name="Shimizu N."/>
            <person name="Kawasaki K."/>
            <person name="Minoshima S."/>
            <person name="Evans G.A."/>
            <person name="Athanasiou M."/>
            <person name="Schultz R."/>
            <person name="Roe B.A."/>
            <person name="Chen F."/>
            <person name="Pan H."/>
            <person name="Ramser J."/>
            <person name="Lehrach H."/>
            <person name="Reinhardt R."/>
            <person name="McCombie W.R."/>
            <person name="de la Bastide M."/>
            <person name="Dedhia N."/>
            <person name="Blocker H."/>
            <person name="Hornischer K."/>
            <person name="Nordsiek G."/>
            <person name="Agarwala R."/>
            <person name="Aravind L."/>
            <person name="Bailey J.A."/>
            <person name="Bateman A."/>
            <person name="Batzoglou S."/>
            <person name="Birney E."/>
            <person name="Bork P."/>
            <person name="Brown D.G."/>
            <person name="Burge C.B."/>
            <person name="Cerutti L."/>
            <person name="Chen H.C."/>
            <person name="Church D."/>
            <person name="Clamp M."/>
            <person name="Copley R.R."/>
            <person name="Doerks T."/>
            <person name="Eddy S.R."/>
            <person name="Eichler E.E."/>
            <person name="Furey T.S."/>
            <person name="Galagan J."/>
            <person name="Gilbert J.G."/>
            <person name="Harmon C."/>
            <person name="Hayashizaki Y."/>
            <person name="Haussler D."/>
            <person name="Hermjakob H."/>
            <person name="Hokamp K."/>
            <person name="Jang W."/>
            <person name="Johnson L.S."/>
            <person name="Jones T.A."/>
            <person name="Kasif S."/>
            <person name="Kaspryzk A."/>
            <person name="Kennedy S."/>
            <person name="Kent W.J."/>
            <person name="Kitts P."/>
            <person name="Koonin E.V."/>
            <person name="Korf I."/>
            <person name="Kulp D."/>
            <person name="Lancet D."/>
            <person name="Lowe T.M."/>
            <person name="McLysaght A."/>
            <person name="Mikkelsen T."/>
            <person name="Moran J.V."/>
            <person name="Mulder N."/>
            <person name="Pollara V.J."/>
            <person name="Ponting C.P."/>
            <person name="Schuler G."/>
            <person name="Schultz J."/>
            <person name="Slater G."/>
            <person name="Smit A.F."/>
            <person name="Stupka E."/>
            <person name="Szustakowski J."/>
            <person name="Thierry-Mieg D."/>
            <person name="Thierry-Mieg J."/>
            <person name="Wagner L."/>
            <person name="Wallis J."/>
            <person name="Wheeler R."/>
            <person name="Williams A."/>
            <person name="Wolf Y.I."/>
            <person name="Wolfe K.H."/>
            <person name="Yang S.P."/>
            <person name="Yeh R.F."/>
            <person name="Collins F."/>
            <person name="Guyer M.S."/>
            <person name="Peterson J."/>
            <person name="Felsenfeld A."/>
            <person name="Wetterstrand K.A."/>
            <person name="Patrinos A."/>
            <person name="Morgan M.J."/>
            <person name="de Jong P."/>
            <person name="Catanese J.J."/>
            <person name="Osoegawa K."/>
            <person name="Shizuya H."/>
            <person name="Choi S."/>
            <person name="Chen Y.J."/>
        </authorList>
    </citation>
    <scope>NUCLEOTIDE SEQUENCE [LARGE SCALE GENOMIC DNA]</scope>
</reference>
<reference evidence="2 3" key="3">
    <citation type="journal article" date="2004" name="Nature">
        <title>Finishing the euchromatic sequence of the human genome.</title>
        <authorList>
            <consortium name="International Human Genome Sequencing Consortium"/>
        </authorList>
    </citation>
    <scope>NUCLEOTIDE SEQUENCE [LARGE SCALE GENOMIC DNA]</scope>
</reference>
<evidence type="ECO:0007829" key="4">
    <source>
        <dbReference type="PeptideAtlas" id="M0QYX1"/>
    </source>
</evidence>
<dbReference type="Proteomes" id="UP000005640">
    <property type="component" value="Chromosome 19"/>
</dbReference>
<dbReference type="OrthoDB" id="444492at2759"/>
<evidence type="ECO:0000256" key="1">
    <source>
        <dbReference type="ARBA" id="ARBA00023284"/>
    </source>
</evidence>
<dbReference type="HGNC" id="HGNC:10752">
    <property type="gene designation" value="SELENOW"/>
</dbReference>
<gene>
    <name evidence="2" type="primary">SELENOW</name>
</gene>
<dbReference type="HOGENOM" id="CLU_2512031_0_0_1"/>
<evidence type="ECO:0000313" key="3">
    <source>
        <dbReference type="Proteomes" id="UP000005640"/>
    </source>
</evidence>
<organism evidence="2 3">
    <name type="scientific">Homo sapiens</name>
    <name type="common">Human</name>
    <dbReference type="NCBI Taxonomy" id="9606"/>
    <lineage>
        <taxon>Eukaryota</taxon>
        <taxon>Metazoa</taxon>
        <taxon>Chordata</taxon>
        <taxon>Craniata</taxon>
        <taxon>Vertebrata</taxon>
        <taxon>Euteleostomi</taxon>
        <taxon>Mammalia</taxon>
        <taxon>Eutheria</taxon>
        <taxon>Euarchontoglires</taxon>
        <taxon>Primates</taxon>
        <taxon>Haplorrhini</taxon>
        <taxon>Catarrhini</taxon>
        <taxon>Hominidae</taxon>
        <taxon>Homo</taxon>
    </lineage>
</organism>
<name>M0QYX1_HUMAN</name>
<keyword evidence="1" id="KW-0676">Redox-active center</keyword>
<evidence type="ECO:0007829" key="5">
    <source>
        <dbReference type="ProteomicsDB" id="M0QYX1"/>
    </source>
</evidence>
<dbReference type="AlphaFoldDB" id="M0QYX1"/>
<dbReference type="VEuPathDB" id="HostDB:ENSG00000178980"/>
<reference evidence="2 3" key="2">
    <citation type="journal article" date="2004" name="Nature">
        <title>The DNA sequence and biology of human chromosome 19.</title>
        <authorList>
            <person name="Grimwood J."/>
            <person name="Gordon L.A."/>
            <person name="Olsen A."/>
            <person name="Terry A."/>
            <person name="Schmutz J."/>
            <person name="Lamerdin J."/>
            <person name="Hellsten U."/>
            <person name="Goodstein D."/>
            <person name="Couronne O."/>
            <person name="Tran-Gyamfi M."/>
            <person name="Aerts A."/>
            <person name="Altherr M."/>
            <person name="Ashworth L."/>
            <person name="Bajorek E."/>
            <person name="Black S."/>
            <person name="Branscomb E."/>
            <person name="Caenepeel S."/>
            <person name="Carrano A."/>
            <person name="Caoile C."/>
            <person name="Chan Y.M."/>
            <person name="Christensen M."/>
            <person name="Cleland C.A."/>
            <person name="Copeland A."/>
            <person name="Dalin E."/>
            <person name="Dehal P."/>
            <person name="Denys M."/>
            <person name="Detter J.C."/>
            <person name="Escobar J."/>
            <person name="Flowers D."/>
            <person name="Fotopulos D."/>
            <person name="Garcia C."/>
            <person name="Georgescu A.M."/>
            <person name="Glavina T."/>
            <person name="Gomez M."/>
            <person name="Gonzales E."/>
            <person name="Groza M."/>
            <person name="Hammon N."/>
            <person name="Hawkins T."/>
            <person name="Haydu L."/>
            <person name="Ho I."/>
            <person name="Huang W."/>
            <person name="Israni S."/>
            <person name="Jett J."/>
            <person name="Kadner K."/>
            <person name="Kimball H."/>
            <person name="Kobayashi A."/>
            <person name="Larionov V."/>
            <person name="Leem S.H."/>
            <person name="Lopez F."/>
            <person name="Lou Y."/>
            <person name="Lowry S."/>
            <person name="Malfatti S."/>
            <person name="Martinez D."/>
            <person name="McCready P."/>
            <person name="Medina C."/>
            <person name="Morgan J."/>
            <person name="Nelson K."/>
            <person name="Nolan M."/>
            <person name="Ovcharenko I."/>
            <person name="Pitluck S."/>
            <person name="Pollard M."/>
            <person name="Popkie A.P."/>
            <person name="Predki P."/>
            <person name="Quan G."/>
            <person name="Ramirez L."/>
            <person name="Rash S."/>
            <person name="Retterer J."/>
            <person name="Rodriguez A."/>
            <person name="Rogers S."/>
            <person name="Salamov A."/>
            <person name="Salazar A."/>
            <person name="She X."/>
            <person name="Smith D."/>
            <person name="Slezak T."/>
            <person name="Solovyev V."/>
            <person name="Thayer N."/>
            <person name="Tice H."/>
            <person name="Tsai M."/>
            <person name="Ustaszewska A."/>
            <person name="Vo N."/>
            <person name="Wagner M."/>
            <person name="Wheeler J."/>
            <person name="Wu K."/>
            <person name="Xie G."/>
            <person name="Yang J."/>
            <person name="Dubchak I."/>
            <person name="Furey T.S."/>
            <person name="DeJong P."/>
            <person name="Dickson M."/>
            <person name="Gordon D."/>
            <person name="Eichler E.E."/>
            <person name="Pennacchio L.A."/>
            <person name="Richardson P."/>
            <person name="Stubbs L."/>
            <person name="Rokhsar D.S."/>
            <person name="Myers R.M."/>
            <person name="Rubin E.M."/>
            <person name="Lucas S.M."/>
        </authorList>
    </citation>
    <scope>NUCLEOTIDE SEQUENCE [LARGE SCALE GENOMIC DNA]</scope>
</reference>
<dbReference type="EMBL" id="AC008745">
    <property type="status" value="NOT_ANNOTATED_CDS"/>
    <property type="molecule type" value="Genomic_DNA"/>
</dbReference>
<dbReference type="InterPro" id="IPR036249">
    <property type="entry name" value="Thioredoxin-like_sf"/>
</dbReference>
<dbReference type="OpenTargets" id="ENSG00000178980"/>
<reference evidence="2" key="5">
    <citation type="submission" date="2025-09" db="UniProtKB">
        <authorList>
            <consortium name="Ensembl"/>
        </authorList>
    </citation>
    <scope>IDENTIFICATION</scope>
</reference>
<accession>M0QYX1</accession>
<sequence>MWQPRAMALAVRVVYCGACGYKSKYLQLKKKLEDEFPGRLDIVSLGMGRKTCAQPLCRSVRPGWHCRGVSAARELPRPPGSLKCW</sequence>
<dbReference type="Pfam" id="PF10262">
    <property type="entry name" value="Rdx"/>
    <property type="match status" value="1"/>
</dbReference>
<dbReference type="SUPFAM" id="SSF52833">
    <property type="entry name" value="Thioredoxin-like"/>
    <property type="match status" value="1"/>
</dbReference>
<dbReference type="UCSC" id="uc061aoc.1">
    <property type="organism name" value="human"/>
</dbReference>
<reference evidence="2" key="4">
    <citation type="submission" date="2025-08" db="UniProtKB">
        <authorList>
            <consortium name="Ensembl"/>
        </authorList>
    </citation>
    <scope>IDENTIFICATION</scope>
</reference>
<dbReference type="ExpressionAtlas" id="M0QYX1">
    <property type="expression patterns" value="baseline and differential"/>
</dbReference>
<dbReference type="ChiTaRS" id="SELENOW">
    <property type="organism name" value="human"/>
</dbReference>
<evidence type="ECO:0000313" key="2">
    <source>
        <dbReference type="Ensembl" id="ENSP00000470135.2"/>
    </source>
</evidence>
<dbReference type="Bgee" id="ENSG00000178980">
    <property type="expression patterns" value="Expressed in apex of heart and 209 other cell types or tissues"/>
</dbReference>
<protein>
    <submittedName>
        <fullName evidence="2">Selenoprotein W</fullName>
    </submittedName>
</protein>